<protein>
    <recommendedName>
        <fullName evidence="5">Secreted protein</fullName>
    </recommendedName>
</protein>
<comment type="caution">
    <text evidence="3">The sequence shown here is derived from an EMBL/GenBank/DDBJ whole genome shotgun (WGS) entry which is preliminary data.</text>
</comment>
<dbReference type="Proteomes" id="UP001430953">
    <property type="component" value="Unassembled WGS sequence"/>
</dbReference>
<keyword evidence="2" id="KW-0732">Signal</keyword>
<dbReference type="AlphaFoldDB" id="A0AAW2GM36"/>
<proteinExistence type="predicted"/>
<feature type="region of interest" description="Disordered" evidence="1">
    <location>
        <begin position="62"/>
        <end position="84"/>
    </location>
</feature>
<feature type="chain" id="PRO_5043710786" description="Secreted protein" evidence="2">
    <location>
        <begin position="17"/>
        <end position="84"/>
    </location>
</feature>
<feature type="signal peptide" evidence="2">
    <location>
        <begin position="1"/>
        <end position="16"/>
    </location>
</feature>
<accession>A0AAW2GM36</accession>
<gene>
    <name evidence="3" type="ORF">PUN28_003797</name>
</gene>
<evidence type="ECO:0000256" key="1">
    <source>
        <dbReference type="SAM" id="MobiDB-lite"/>
    </source>
</evidence>
<dbReference type="EMBL" id="JADYXP020000003">
    <property type="protein sequence ID" value="KAL0128663.1"/>
    <property type="molecule type" value="Genomic_DNA"/>
</dbReference>
<evidence type="ECO:0000313" key="3">
    <source>
        <dbReference type="EMBL" id="KAL0128663.1"/>
    </source>
</evidence>
<organism evidence="3 4">
    <name type="scientific">Cardiocondyla obscurior</name>
    <dbReference type="NCBI Taxonomy" id="286306"/>
    <lineage>
        <taxon>Eukaryota</taxon>
        <taxon>Metazoa</taxon>
        <taxon>Ecdysozoa</taxon>
        <taxon>Arthropoda</taxon>
        <taxon>Hexapoda</taxon>
        <taxon>Insecta</taxon>
        <taxon>Pterygota</taxon>
        <taxon>Neoptera</taxon>
        <taxon>Endopterygota</taxon>
        <taxon>Hymenoptera</taxon>
        <taxon>Apocrita</taxon>
        <taxon>Aculeata</taxon>
        <taxon>Formicoidea</taxon>
        <taxon>Formicidae</taxon>
        <taxon>Myrmicinae</taxon>
        <taxon>Cardiocondyla</taxon>
    </lineage>
</organism>
<evidence type="ECO:0008006" key="5">
    <source>
        <dbReference type="Google" id="ProtNLM"/>
    </source>
</evidence>
<reference evidence="3 4" key="1">
    <citation type="submission" date="2023-03" db="EMBL/GenBank/DDBJ databases">
        <title>High recombination rates correlate with genetic variation in Cardiocondyla obscurior ants.</title>
        <authorList>
            <person name="Errbii M."/>
        </authorList>
    </citation>
    <scope>NUCLEOTIDE SEQUENCE [LARGE SCALE GENOMIC DNA]</scope>
    <source>
        <strain evidence="3">Alpha-2009</strain>
        <tissue evidence="3">Whole body</tissue>
    </source>
</reference>
<evidence type="ECO:0000313" key="4">
    <source>
        <dbReference type="Proteomes" id="UP001430953"/>
    </source>
</evidence>
<keyword evidence="4" id="KW-1185">Reference proteome</keyword>
<sequence>MSWVIEIILIIRLLATRRIRHLELTWNHRVLQSRCTAAAEVRERSSSENPPTYHYHYSRSLADDASSKSNPGIYSKRSLHPGSR</sequence>
<name>A0AAW2GM36_9HYME</name>
<evidence type="ECO:0000256" key="2">
    <source>
        <dbReference type="SAM" id="SignalP"/>
    </source>
</evidence>